<keyword evidence="2" id="KW-1185">Reference proteome</keyword>
<evidence type="ECO:0000313" key="1">
    <source>
        <dbReference type="EMBL" id="RNA15537.1"/>
    </source>
</evidence>
<gene>
    <name evidence="1" type="ORF">BpHYR1_010901</name>
</gene>
<dbReference type="Proteomes" id="UP000276133">
    <property type="component" value="Unassembled WGS sequence"/>
</dbReference>
<protein>
    <submittedName>
        <fullName evidence="1">Uncharacterized protein</fullName>
    </submittedName>
</protein>
<sequence>MANKKILKRNPIKKHPKFIRLTQFRSSIFANSFTIFCYLKLLPFPLRNKFNHILELILNFWLRPTLDIIKVVLVSVKLTETWCFPKRSSIKL</sequence>
<reference evidence="1 2" key="1">
    <citation type="journal article" date="2018" name="Sci. Rep.">
        <title>Genomic signatures of local adaptation to the degree of environmental predictability in rotifers.</title>
        <authorList>
            <person name="Franch-Gras L."/>
            <person name="Hahn C."/>
            <person name="Garcia-Roger E.M."/>
            <person name="Carmona M.J."/>
            <person name="Serra M."/>
            <person name="Gomez A."/>
        </authorList>
    </citation>
    <scope>NUCLEOTIDE SEQUENCE [LARGE SCALE GENOMIC DNA]</scope>
    <source>
        <strain evidence="1">HYR1</strain>
    </source>
</reference>
<comment type="caution">
    <text evidence="1">The sequence shown here is derived from an EMBL/GenBank/DDBJ whole genome shotgun (WGS) entry which is preliminary data.</text>
</comment>
<accession>A0A3M7QVY6</accession>
<organism evidence="1 2">
    <name type="scientific">Brachionus plicatilis</name>
    <name type="common">Marine rotifer</name>
    <name type="synonym">Brachionus muelleri</name>
    <dbReference type="NCBI Taxonomy" id="10195"/>
    <lineage>
        <taxon>Eukaryota</taxon>
        <taxon>Metazoa</taxon>
        <taxon>Spiralia</taxon>
        <taxon>Gnathifera</taxon>
        <taxon>Rotifera</taxon>
        <taxon>Eurotatoria</taxon>
        <taxon>Monogononta</taxon>
        <taxon>Pseudotrocha</taxon>
        <taxon>Ploima</taxon>
        <taxon>Brachionidae</taxon>
        <taxon>Brachionus</taxon>
    </lineage>
</organism>
<dbReference type="EMBL" id="REGN01004929">
    <property type="protein sequence ID" value="RNA15537.1"/>
    <property type="molecule type" value="Genomic_DNA"/>
</dbReference>
<evidence type="ECO:0000313" key="2">
    <source>
        <dbReference type="Proteomes" id="UP000276133"/>
    </source>
</evidence>
<dbReference type="AlphaFoldDB" id="A0A3M7QVY6"/>
<proteinExistence type="predicted"/>
<name>A0A3M7QVY6_BRAPC</name>